<reference evidence="2" key="1">
    <citation type="submission" date="2023-06" db="EMBL/GenBank/DDBJ databases">
        <authorList>
            <person name="Kurt Z."/>
        </authorList>
    </citation>
    <scope>NUCLEOTIDE SEQUENCE</scope>
</reference>
<evidence type="ECO:0000313" key="2">
    <source>
        <dbReference type="EMBL" id="CAI9968310.1"/>
    </source>
</evidence>
<evidence type="ECO:0000313" key="4">
    <source>
        <dbReference type="Proteomes" id="UP001642409"/>
    </source>
</evidence>
<dbReference type="SUPFAM" id="SSF56219">
    <property type="entry name" value="DNase I-like"/>
    <property type="match status" value="1"/>
</dbReference>
<dbReference type="PANTHER" id="PTHR11200">
    <property type="entry name" value="INOSITOL 5-PHOSPHATASE"/>
    <property type="match status" value="1"/>
</dbReference>
<evidence type="ECO:0000259" key="1">
    <source>
        <dbReference type="SMART" id="SM00128"/>
    </source>
</evidence>
<dbReference type="InterPro" id="IPR000300">
    <property type="entry name" value="IPPc"/>
</dbReference>
<dbReference type="AlphaFoldDB" id="A0AA86R126"/>
<dbReference type="Proteomes" id="UP001642409">
    <property type="component" value="Unassembled WGS sequence"/>
</dbReference>
<gene>
    <name evidence="3" type="ORF">HINF_LOCUS39338</name>
    <name evidence="2" type="ORF">HINF_LOCUS55955</name>
</gene>
<dbReference type="EMBL" id="CATOUU010001035">
    <property type="protein sequence ID" value="CAI9968310.1"/>
    <property type="molecule type" value="Genomic_DNA"/>
</dbReference>
<accession>A0AA86R126</accession>
<proteinExistence type="predicted"/>
<dbReference type="InterPro" id="IPR046985">
    <property type="entry name" value="IP5"/>
</dbReference>
<dbReference type="InterPro" id="IPR036691">
    <property type="entry name" value="Endo/exonu/phosph_ase_sf"/>
</dbReference>
<reference evidence="3 4" key="2">
    <citation type="submission" date="2024-07" db="EMBL/GenBank/DDBJ databases">
        <authorList>
            <person name="Akdeniz Z."/>
        </authorList>
    </citation>
    <scope>NUCLEOTIDE SEQUENCE [LARGE SCALE GENOMIC DNA]</scope>
</reference>
<feature type="domain" description="Inositol polyphosphate-related phosphatase" evidence="1">
    <location>
        <begin position="32"/>
        <end position="382"/>
    </location>
</feature>
<sequence>MLVTKEDLFTHSNLKDFRKYRQYLLTQRQEYTQLDFQIITYNLASQKPEQIFKNILRFGKKLYVIALQEVNMNTVTILSSKCKETEQYQQFLQESLPDYEIQYCQLGPLVLFTASQIPNEIMNIQFFPVATGGGGMKNKGGINCFVTYENTRYLFMGCHLAASRGPDGPGKRNANIQKIFSNKQPVDRAYCDELQECTVQTEGVAQFYDNQKVAQFSCPNNEWNPILKQCDYCFVFGDMNYRIQNKNAINIIHSVQPDQLLEFDELTWQLKGVEKYQQQCVDESEADDDQDQEVDDIPVIQQSRILREFKEEPIKFLPTYRMKGSEYDPERIPSYTDRVIFKQISQDIKLKVLEYTSPGQVFSDHLPVSFSGQISVRPQVIDYKTGDQEYSAVYKVLKPQVQLLNSKLELPLVKYGHVYDLVIQIQNQHQFSTARLDIENSPKFIINPMNVKAKANCITDLILRLQVTDKSVKPGTYSLLLKQKDIILPVEINIAEVDYSFLNSSPSLGRIPLYLASFGVFFIKTGVKSFKSQTQLTQIYEGLTNGEVFIADPDVVFHQFLLYMSNIQFLNKEQKHIIECFCINGMIRKELLMNCEAIMNQFQRDIFIYFVKIIKAKCLVDGFEDVIRRVGDVMGEWARDLLILILL</sequence>
<dbReference type="Pfam" id="PF22669">
    <property type="entry name" value="Exo_endo_phos2"/>
    <property type="match status" value="1"/>
</dbReference>
<dbReference type="Gene3D" id="3.60.10.10">
    <property type="entry name" value="Endonuclease/exonuclease/phosphatase"/>
    <property type="match status" value="1"/>
</dbReference>
<dbReference type="GO" id="GO:0004439">
    <property type="term" value="F:phosphatidylinositol-4,5-bisphosphate 5-phosphatase activity"/>
    <property type="evidence" value="ECO:0007669"/>
    <property type="project" value="TreeGrafter"/>
</dbReference>
<comment type="caution">
    <text evidence="2">The sequence shown here is derived from an EMBL/GenBank/DDBJ whole genome shotgun (WGS) entry which is preliminary data.</text>
</comment>
<dbReference type="SMART" id="SM00128">
    <property type="entry name" value="IPPc"/>
    <property type="match status" value="1"/>
</dbReference>
<protein>
    <submittedName>
        <fullName evidence="2">4</fullName>
    </submittedName>
</protein>
<dbReference type="PANTHER" id="PTHR11200:SF300">
    <property type="entry name" value="TYPE II INOSITOL 1,4,5-TRISPHOSPHATE 5-PHOSPHATASE"/>
    <property type="match status" value="1"/>
</dbReference>
<evidence type="ECO:0000313" key="3">
    <source>
        <dbReference type="EMBL" id="CAL6041911.1"/>
    </source>
</evidence>
<dbReference type="GO" id="GO:0046856">
    <property type="term" value="P:phosphatidylinositol dephosphorylation"/>
    <property type="evidence" value="ECO:0007669"/>
    <property type="project" value="InterPro"/>
</dbReference>
<dbReference type="EMBL" id="CAXDID020000152">
    <property type="protein sequence ID" value="CAL6041911.1"/>
    <property type="molecule type" value="Genomic_DNA"/>
</dbReference>
<keyword evidence="4" id="KW-1185">Reference proteome</keyword>
<organism evidence="2">
    <name type="scientific">Hexamita inflata</name>
    <dbReference type="NCBI Taxonomy" id="28002"/>
    <lineage>
        <taxon>Eukaryota</taxon>
        <taxon>Metamonada</taxon>
        <taxon>Diplomonadida</taxon>
        <taxon>Hexamitidae</taxon>
        <taxon>Hexamitinae</taxon>
        <taxon>Hexamita</taxon>
    </lineage>
</organism>
<name>A0AA86R126_9EUKA</name>